<keyword evidence="3" id="KW-0255">Endonuclease</keyword>
<keyword evidence="3" id="KW-0378">Hydrolase</keyword>
<dbReference type="Gene3D" id="3.40.1350.10">
    <property type="match status" value="1"/>
</dbReference>
<reference evidence="3" key="1">
    <citation type="journal article" date="2019" name="J. Antimicrob. Chemother.">
        <title>Macrococcus canis contains recombinogenic methicillin resistance elements and the mecB plasmid found in Staphylococcus aureus.</title>
        <authorList>
            <person name="Chanchaithong P."/>
            <person name="Perreten V."/>
            <person name="Schwendener S."/>
        </authorList>
    </citation>
    <scope>NUCLEOTIDE SEQUENCE</scope>
    <source>
        <strain evidence="3">KM0218</strain>
        <plasmid evidence="3">pKM0218</plasmid>
    </source>
</reference>
<dbReference type="GO" id="GO:0009307">
    <property type="term" value="P:DNA restriction-modification system"/>
    <property type="evidence" value="ECO:0007669"/>
    <property type="project" value="InterPro"/>
</dbReference>
<evidence type="ECO:0000259" key="2">
    <source>
        <dbReference type="Pfam" id="PF04471"/>
    </source>
</evidence>
<dbReference type="Pfam" id="PF04471">
    <property type="entry name" value="Mrr_cat"/>
    <property type="match status" value="1"/>
</dbReference>
<dbReference type="InterPro" id="IPR011335">
    <property type="entry name" value="Restrct_endonuc-II-like"/>
</dbReference>
<protein>
    <submittedName>
        <fullName evidence="3">5-methylcytosine-specific restriction endonuclease</fullName>
    </submittedName>
</protein>
<keyword evidence="1" id="KW-0472">Membrane</keyword>
<dbReference type="AlphaFoldDB" id="A0A4Y1NNT2"/>
<evidence type="ECO:0000256" key="1">
    <source>
        <dbReference type="SAM" id="Phobius"/>
    </source>
</evidence>
<keyword evidence="1" id="KW-0812">Transmembrane</keyword>
<dbReference type="GO" id="GO:0003677">
    <property type="term" value="F:DNA binding"/>
    <property type="evidence" value="ECO:0007669"/>
    <property type="project" value="InterPro"/>
</dbReference>
<dbReference type="SUPFAM" id="SSF52980">
    <property type="entry name" value="Restriction endonuclease-like"/>
    <property type="match status" value="1"/>
</dbReference>
<organism evidence="3">
    <name type="scientific">Macrococcoides canis</name>
    <dbReference type="NCBI Taxonomy" id="1855823"/>
    <lineage>
        <taxon>Bacteria</taxon>
        <taxon>Bacillati</taxon>
        <taxon>Bacillota</taxon>
        <taxon>Bacilli</taxon>
        <taxon>Bacillales</taxon>
        <taxon>Staphylococcaceae</taxon>
        <taxon>Macrococcoides</taxon>
    </lineage>
</organism>
<dbReference type="EMBL" id="MF477836">
    <property type="protein sequence ID" value="AXE75039.1"/>
    <property type="molecule type" value="Genomic_DNA"/>
</dbReference>
<keyword evidence="3" id="KW-0614">Plasmid</keyword>
<dbReference type="InterPro" id="IPR007560">
    <property type="entry name" value="Restrct_endonuc_IV_Mrr"/>
</dbReference>
<dbReference type="InterPro" id="IPR052906">
    <property type="entry name" value="Type_IV_Methyl-Rstrct_Enzyme"/>
</dbReference>
<feature type="transmembrane region" description="Helical" evidence="1">
    <location>
        <begin position="6"/>
        <end position="22"/>
    </location>
</feature>
<keyword evidence="1" id="KW-1133">Transmembrane helix</keyword>
<evidence type="ECO:0000313" key="3">
    <source>
        <dbReference type="EMBL" id="AXE75039.1"/>
    </source>
</evidence>
<name>A0A4Y1NNT2_9STAP</name>
<dbReference type="PANTHER" id="PTHR30015:SF6">
    <property type="entry name" value="SLL1429 PROTEIN"/>
    <property type="match status" value="1"/>
</dbReference>
<feature type="domain" description="Restriction endonuclease type IV Mrr" evidence="2">
    <location>
        <begin position="39"/>
        <end position="146"/>
    </location>
</feature>
<dbReference type="RefSeq" id="WP_101040786.1">
    <property type="nucleotide sequence ID" value="NZ_MF477836.1"/>
</dbReference>
<keyword evidence="3" id="KW-0540">Nuclease</keyword>
<accession>A0A4Y1NNT2</accession>
<sequence>MIEIIIFSGFLIVCIYFTIKKSRHKKANKRLASSGLSAIDHMTGKEFENYLKSLFHEMGYRSIVTKSSNDFGADLVLKSEKDIIVIQAKRYKGKVGIKAVQEVYSAKGYYRAEEAFVFTNSYFTSSAKKLAESIGVNLCDRDKLKEIKKLTKQLCIYIAIL</sequence>
<dbReference type="InterPro" id="IPR011856">
    <property type="entry name" value="tRNA_endonuc-like_dom_sf"/>
</dbReference>
<dbReference type="GO" id="GO:0015666">
    <property type="term" value="F:restriction endodeoxyribonuclease activity"/>
    <property type="evidence" value="ECO:0007669"/>
    <property type="project" value="TreeGrafter"/>
</dbReference>
<proteinExistence type="predicted"/>
<dbReference type="PANTHER" id="PTHR30015">
    <property type="entry name" value="MRR RESTRICTION SYSTEM PROTEIN"/>
    <property type="match status" value="1"/>
</dbReference>
<geneLocation type="plasmid" evidence="3">
    <name>pKM0218</name>
</geneLocation>